<organism evidence="6 7">
    <name type="scientific">Cyclocybe aegerita</name>
    <name type="common">Black poplar mushroom</name>
    <name type="synonym">Agrocybe aegerita</name>
    <dbReference type="NCBI Taxonomy" id="1973307"/>
    <lineage>
        <taxon>Eukaryota</taxon>
        <taxon>Fungi</taxon>
        <taxon>Dikarya</taxon>
        <taxon>Basidiomycota</taxon>
        <taxon>Agaricomycotina</taxon>
        <taxon>Agaricomycetes</taxon>
        <taxon>Agaricomycetidae</taxon>
        <taxon>Agaricales</taxon>
        <taxon>Agaricineae</taxon>
        <taxon>Bolbitiaceae</taxon>
        <taxon>Cyclocybe</taxon>
    </lineage>
</organism>
<dbReference type="InterPro" id="IPR011990">
    <property type="entry name" value="TPR-like_helical_dom_sf"/>
</dbReference>
<dbReference type="Proteomes" id="UP000467700">
    <property type="component" value="Unassembled WGS sequence"/>
</dbReference>
<keyword evidence="3" id="KW-0862">Zinc</keyword>
<dbReference type="Pfam" id="PF01753">
    <property type="entry name" value="zf-MYND"/>
    <property type="match status" value="1"/>
</dbReference>
<dbReference type="EMBL" id="CACVBS010000036">
    <property type="protein sequence ID" value="CAA7262664.1"/>
    <property type="molecule type" value="Genomic_DNA"/>
</dbReference>
<evidence type="ECO:0000313" key="7">
    <source>
        <dbReference type="Proteomes" id="UP000467700"/>
    </source>
</evidence>
<accession>A0A8S0W4Y3</accession>
<name>A0A8S0W4Y3_CYCAE</name>
<feature type="domain" description="MYND-type" evidence="5">
    <location>
        <begin position="721"/>
        <end position="767"/>
    </location>
</feature>
<comment type="caution">
    <text evidence="6">The sequence shown here is derived from an EMBL/GenBank/DDBJ whole genome shotgun (WGS) entry which is preliminary data.</text>
</comment>
<evidence type="ECO:0000256" key="1">
    <source>
        <dbReference type="ARBA" id="ARBA00022723"/>
    </source>
</evidence>
<reference evidence="6 7" key="1">
    <citation type="submission" date="2020-01" db="EMBL/GenBank/DDBJ databases">
        <authorList>
            <person name="Gupta K D."/>
        </authorList>
    </citation>
    <scope>NUCLEOTIDE SEQUENCE [LARGE SCALE GENOMIC DNA]</scope>
</reference>
<dbReference type="GO" id="GO:0008270">
    <property type="term" value="F:zinc ion binding"/>
    <property type="evidence" value="ECO:0007669"/>
    <property type="project" value="UniProtKB-KW"/>
</dbReference>
<keyword evidence="7" id="KW-1185">Reference proteome</keyword>
<evidence type="ECO:0000313" key="6">
    <source>
        <dbReference type="EMBL" id="CAA7262664.1"/>
    </source>
</evidence>
<sequence length="812" mass="91059">MYIRTFTIGLDGPKRCRVETLNNPALVSVLDKIFRTGSSHEMRRLRIDLTRISARLLCWTPSKILSLLGPRTSTGTFFQLHTFKTNLTSQFEYQKTLSIVYAALELETLEFRLAVKYKAGLSSSVDQFSFTNLSKLKHLPITHAKFATHKTPPTNEQLVSEIVHLLSAFNLQKTLRMGFFVLQTDNPEYAFGAFQFAALASAQFATTTYYWMFSRAGTSQAALERKREISMYCASARLMRRSFEQVKAGVEEGNVDDILEYCLRLVSGIDGVPVNLSEAMGILPEVIHGPFPAPKRAVAASLIGSISAFHMHKESAKESSFSPYLASGIMSCFASCELGLYSNSCRIFFHCCPSVSELAEILPEEEMDLLDRVTYLDERYLDFMEETNVGVGVILLKNLHTAIESVKRRELSGNMNRKHGMEARLGLGGGLVSEQSRKNLEKAEDLCRRRKPEQAAPYLLKAIKDHNNLDAIIQIAFLLPRPDAIEALEHAEERGRVIVKKALGEKAFDDDGDTVERFWMILETRPYMRVLQALVRMYFESGKFAESAKTIEEMLRLCPGDNLGQRYWMGSMLCQANRFSDALFFAQAWLTEHTRKTGDPPARGGTAFAAPSPAVPPTIDAERLRWEGCSLLYTAALASFKVYGDCEQSKKYLIMATQSNPNILIKILAKVPRPAGLNNDPRTPNGPEDAQDYLYLTQNFWMEKGIRKWADSCQDAKRLVLKSCSREACTEKEKDVAQFKRCAACHLVLYCGQNCQKVDWPRHKPECNAHKQHKIALRAFANGKAPPAGSMPMFSSDMAGGTMFGFPAPGSR</sequence>
<keyword evidence="2 4" id="KW-0863">Zinc-finger</keyword>
<evidence type="ECO:0000259" key="5">
    <source>
        <dbReference type="PROSITE" id="PS50865"/>
    </source>
</evidence>
<dbReference type="OrthoDB" id="432970at2759"/>
<dbReference type="Gene3D" id="6.10.140.2220">
    <property type="match status" value="1"/>
</dbReference>
<dbReference type="PROSITE" id="PS01360">
    <property type="entry name" value="ZF_MYND_1"/>
    <property type="match status" value="1"/>
</dbReference>
<dbReference type="SUPFAM" id="SSF48452">
    <property type="entry name" value="TPR-like"/>
    <property type="match status" value="1"/>
</dbReference>
<proteinExistence type="predicted"/>
<dbReference type="InterPro" id="IPR002893">
    <property type="entry name" value="Znf_MYND"/>
</dbReference>
<dbReference type="SUPFAM" id="SSF144232">
    <property type="entry name" value="HIT/MYND zinc finger-like"/>
    <property type="match status" value="1"/>
</dbReference>
<dbReference type="Gene3D" id="1.25.40.10">
    <property type="entry name" value="Tetratricopeptide repeat domain"/>
    <property type="match status" value="1"/>
</dbReference>
<evidence type="ECO:0000256" key="2">
    <source>
        <dbReference type="ARBA" id="ARBA00022771"/>
    </source>
</evidence>
<evidence type="ECO:0000256" key="4">
    <source>
        <dbReference type="PROSITE-ProRule" id="PRU00134"/>
    </source>
</evidence>
<keyword evidence="1" id="KW-0479">Metal-binding</keyword>
<evidence type="ECO:0000256" key="3">
    <source>
        <dbReference type="ARBA" id="ARBA00022833"/>
    </source>
</evidence>
<gene>
    <name evidence="6" type="ORF">AAE3_LOCUS4905</name>
</gene>
<protein>
    <recommendedName>
        <fullName evidence="5">MYND-type domain-containing protein</fullName>
    </recommendedName>
</protein>
<dbReference type="AlphaFoldDB" id="A0A8S0W4Y3"/>
<dbReference type="PROSITE" id="PS50865">
    <property type="entry name" value="ZF_MYND_2"/>
    <property type="match status" value="1"/>
</dbReference>